<evidence type="ECO:0000313" key="2">
    <source>
        <dbReference type="EMBL" id="NYE94027.1"/>
    </source>
</evidence>
<dbReference type="AlphaFoldDB" id="A0A7Y9S6C2"/>
<name>A0A7Y9S6C2_9MICC</name>
<accession>A0A7Y9S6C2</accession>
<keyword evidence="1" id="KW-0812">Transmembrane</keyword>
<gene>
    <name evidence="2" type="ORF">FHU41_000248</name>
</gene>
<dbReference type="EMBL" id="JACBYQ010000001">
    <property type="protein sequence ID" value="NYE94027.1"/>
    <property type="molecule type" value="Genomic_DNA"/>
</dbReference>
<dbReference type="Proteomes" id="UP000521748">
    <property type="component" value="Unassembled WGS sequence"/>
</dbReference>
<sequence>MTSFINISDSFKVGLMFLRKRLVCQLDETIKNQRSVQVSGIKKLIIGLVLSVSVLFGTVAVASPPSGSTADGNYAQCILGATVQDWANKNPRDCTTAGTCALLKDWQVVLRINGGNGTV</sequence>
<keyword evidence="1" id="KW-0472">Membrane</keyword>
<keyword evidence="1" id="KW-1133">Transmembrane helix</keyword>
<feature type="transmembrane region" description="Helical" evidence="1">
    <location>
        <begin position="44"/>
        <end position="63"/>
    </location>
</feature>
<reference evidence="2 3" key="1">
    <citation type="submission" date="2020-07" db="EMBL/GenBank/DDBJ databases">
        <title>Sequencing the genomes of 1000 actinobacteria strains.</title>
        <authorList>
            <person name="Klenk H.-P."/>
        </authorList>
    </citation>
    <scope>NUCLEOTIDE SEQUENCE [LARGE SCALE GENOMIC DNA]</scope>
    <source>
        <strain evidence="2 3">DSM 102047</strain>
    </source>
</reference>
<keyword evidence="3" id="KW-1185">Reference proteome</keyword>
<protein>
    <submittedName>
        <fullName evidence="2">Uncharacterized protein</fullName>
    </submittedName>
</protein>
<dbReference type="RefSeq" id="WP_179387847.1">
    <property type="nucleotide sequence ID" value="NZ_JACBYQ010000001.1"/>
</dbReference>
<organism evidence="2 3">
    <name type="scientific">Psychromicrobium silvestre</name>
    <dbReference type="NCBI Taxonomy" id="1645614"/>
    <lineage>
        <taxon>Bacteria</taxon>
        <taxon>Bacillati</taxon>
        <taxon>Actinomycetota</taxon>
        <taxon>Actinomycetes</taxon>
        <taxon>Micrococcales</taxon>
        <taxon>Micrococcaceae</taxon>
        <taxon>Psychromicrobium</taxon>
    </lineage>
</organism>
<evidence type="ECO:0000313" key="3">
    <source>
        <dbReference type="Proteomes" id="UP000521748"/>
    </source>
</evidence>
<comment type="caution">
    <text evidence="2">The sequence shown here is derived from an EMBL/GenBank/DDBJ whole genome shotgun (WGS) entry which is preliminary data.</text>
</comment>
<evidence type="ECO:0000256" key="1">
    <source>
        <dbReference type="SAM" id="Phobius"/>
    </source>
</evidence>
<proteinExistence type="predicted"/>